<evidence type="ECO:0000256" key="7">
    <source>
        <dbReference type="ARBA" id="ARBA00048539"/>
    </source>
</evidence>
<dbReference type="Pfam" id="PF01171">
    <property type="entry name" value="ATP_bind_3"/>
    <property type="match status" value="1"/>
</dbReference>
<dbReference type="GO" id="GO:0032267">
    <property type="term" value="F:tRNA(Ile)-lysidine synthase activity"/>
    <property type="evidence" value="ECO:0007669"/>
    <property type="project" value="UniProtKB-EC"/>
</dbReference>
<evidence type="ECO:0000259" key="9">
    <source>
        <dbReference type="SMART" id="SM00977"/>
    </source>
</evidence>
<comment type="domain">
    <text evidence="8">The N-terminal region contains the highly conserved SGGXDS motif, predicted to be a P-loop motif involved in ATP binding.</text>
</comment>
<dbReference type="InterPro" id="IPR012796">
    <property type="entry name" value="Lysidine-tRNA-synth_C"/>
</dbReference>
<reference evidence="10 11" key="1">
    <citation type="submission" date="2020-04" db="EMBL/GenBank/DDBJ databases">
        <title>Genome sequencing of novel species.</title>
        <authorList>
            <person name="Heo J."/>
            <person name="Kim S.-J."/>
            <person name="Kim J.-S."/>
            <person name="Hong S.-B."/>
            <person name="Kwon S.-W."/>
        </authorList>
    </citation>
    <scope>NUCLEOTIDE SEQUENCE [LARGE SCALE GENOMIC DNA]</scope>
    <source>
        <strain evidence="10 11">CJU-R4</strain>
    </source>
</reference>
<dbReference type="Gene3D" id="3.40.50.620">
    <property type="entry name" value="HUPs"/>
    <property type="match status" value="1"/>
</dbReference>
<dbReference type="EC" id="6.3.4.19" evidence="8"/>
<keyword evidence="11" id="KW-1185">Reference proteome</keyword>
<proteinExistence type="inferred from homology"/>
<dbReference type="InterPro" id="IPR012094">
    <property type="entry name" value="tRNA_Ile_lys_synt"/>
</dbReference>
<dbReference type="SUPFAM" id="SSF56037">
    <property type="entry name" value="PheT/TilS domain"/>
    <property type="match status" value="1"/>
</dbReference>
<dbReference type="GO" id="GO:0005737">
    <property type="term" value="C:cytoplasm"/>
    <property type="evidence" value="ECO:0007669"/>
    <property type="project" value="UniProtKB-SubCell"/>
</dbReference>
<evidence type="ECO:0000256" key="5">
    <source>
        <dbReference type="ARBA" id="ARBA00022741"/>
    </source>
</evidence>
<dbReference type="GO" id="GO:0005524">
    <property type="term" value="F:ATP binding"/>
    <property type="evidence" value="ECO:0007669"/>
    <property type="project" value="UniProtKB-UniRule"/>
</dbReference>
<dbReference type="KEGG" id="srho:HH216_17835"/>
<dbReference type="InterPro" id="IPR011063">
    <property type="entry name" value="TilS/TtcA_N"/>
</dbReference>
<comment type="function">
    <text evidence="8">Ligates lysine onto the cytidine present at position 34 of the AUA codon-specific tRNA(Ile) that contains the anticodon CAU, in an ATP-dependent manner. Cytidine is converted to lysidine, thus changing the amino acid specificity of the tRNA from methionine to isoleucine.</text>
</comment>
<evidence type="ECO:0000256" key="1">
    <source>
        <dbReference type="ARBA" id="ARBA00004496"/>
    </source>
</evidence>
<evidence type="ECO:0000256" key="8">
    <source>
        <dbReference type="HAMAP-Rule" id="MF_01161"/>
    </source>
</evidence>
<evidence type="ECO:0000256" key="2">
    <source>
        <dbReference type="ARBA" id="ARBA00022490"/>
    </source>
</evidence>
<dbReference type="GO" id="GO:0006400">
    <property type="term" value="P:tRNA modification"/>
    <property type="evidence" value="ECO:0007669"/>
    <property type="project" value="UniProtKB-UniRule"/>
</dbReference>
<dbReference type="InterPro" id="IPR012795">
    <property type="entry name" value="tRNA_Ile_lys_synt_N"/>
</dbReference>
<keyword evidence="5 8" id="KW-0547">Nucleotide-binding</keyword>
<gene>
    <name evidence="8 10" type="primary">tilS</name>
    <name evidence="10" type="ORF">HH216_17835</name>
</gene>
<evidence type="ECO:0000256" key="6">
    <source>
        <dbReference type="ARBA" id="ARBA00022840"/>
    </source>
</evidence>
<feature type="domain" description="Lysidine-tRNA(Ile) synthetase C-terminal" evidence="9">
    <location>
        <begin position="377"/>
        <end position="449"/>
    </location>
</feature>
<dbReference type="Pfam" id="PF11734">
    <property type="entry name" value="TilS_C"/>
    <property type="match status" value="1"/>
</dbReference>
<dbReference type="InterPro" id="IPR014729">
    <property type="entry name" value="Rossmann-like_a/b/a_fold"/>
</dbReference>
<dbReference type="SUPFAM" id="SSF52402">
    <property type="entry name" value="Adenine nucleotide alpha hydrolases-like"/>
    <property type="match status" value="1"/>
</dbReference>
<comment type="catalytic activity">
    <reaction evidence="7 8">
        <text>cytidine(34) in tRNA(Ile2) + L-lysine + ATP = lysidine(34) in tRNA(Ile2) + AMP + diphosphate + H(+)</text>
        <dbReference type="Rhea" id="RHEA:43744"/>
        <dbReference type="Rhea" id="RHEA-COMP:10625"/>
        <dbReference type="Rhea" id="RHEA-COMP:10670"/>
        <dbReference type="ChEBI" id="CHEBI:15378"/>
        <dbReference type="ChEBI" id="CHEBI:30616"/>
        <dbReference type="ChEBI" id="CHEBI:32551"/>
        <dbReference type="ChEBI" id="CHEBI:33019"/>
        <dbReference type="ChEBI" id="CHEBI:82748"/>
        <dbReference type="ChEBI" id="CHEBI:83665"/>
        <dbReference type="ChEBI" id="CHEBI:456215"/>
        <dbReference type="EC" id="6.3.4.19"/>
    </reaction>
</comment>
<keyword evidence="3 8" id="KW-0436">Ligase</keyword>
<comment type="subcellular location">
    <subcellularLocation>
        <location evidence="1 8">Cytoplasm</location>
    </subcellularLocation>
</comment>
<dbReference type="PANTHER" id="PTHR43033">
    <property type="entry name" value="TRNA(ILE)-LYSIDINE SYNTHASE-RELATED"/>
    <property type="match status" value="1"/>
</dbReference>
<evidence type="ECO:0000256" key="4">
    <source>
        <dbReference type="ARBA" id="ARBA00022694"/>
    </source>
</evidence>
<dbReference type="HAMAP" id="MF_01161">
    <property type="entry name" value="tRNA_Ile_lys_synt"/>
    <property type="match status" value="1"/>
</dbReference>
<keyword evidence="6 8" id="KW-0067">ATP-binding</keyword>
<dbReference type="AlphaFoldDB" id="A0A7L5DNT4"/>
<comment type="similarity">
    <text evidence="8">Belongs to the tRNA(Ile)-lysidine synthase family.</text>
</comment>
<evidence type="ECO:0000313" key="11">
    <source>
        <dbReference type="Proteomes" id="UP000501128"/>
    </source>
</evidence>
<name>A0A7L5DNT4_9BACT</name>
<protein>
    <recommendedName>
        <fullName evidence="8">tRNA(Ile)-lysidine synthase</fullName>
        <ecNumber evidence="8">6.3.4.19</ecNumber>
    </recommendedName>
    <alternativeName>
        <fullName evidence="8">tRNA(Ile)-2-lysyl-cytidine synthase</fullName>
    </alternativeName>
    <alternativeName>
        <fullName evidence="8">tRNA(Ile)-lysidine synthetase</fullName>
    </alternativeName>
</protein>
<dbReference type="PANTHER" id="PTHR43033:SF1">
    <property type="entry name" value="TRNA(ILE)-LYSIDINE SYNTHASE-RELATED"/>
    <property type="match status" value="1"/>
</dbReference>
<keyword evidence="4 8" id="KW-0819">tRNA processing</keyword>
<accession>A0A7L5DNT4</accession>
<keyword evidence="2 8" id="KW-0963">Cytoplasm</keyword>
<organism evidence="10 11">
    <name type="scientific">Spirosoma rhododendri</name>
    <dbReference type="NCBI Taxonomy" id="2728024"/>
    <lineage>
        <taxon>Bacteria</taxon>
        <taxon>Pseudomonadati</taxon>
        <taxon>Bacteroidota</taxon>
        <taxon>Cytophagia</taxon>
        <taxon>Cytophagales</taxon>
        <taxon>Cytophagaceae</taxon>
        <taxon>Spirosoma</taxon>
    </lineage>
</organism>
<dbReference type="NCBIfam" id="TIGR02432">
    <property type="entry name" value="lysidine_TilS_N"/>
    <property type="match status" value="1"/>
</dbReference>
<dbReference type="NCBIfam" id="TIGR02433">
    <property type="entry name" value="lysidine_TilS_C"/>
    <property type="match status" value="1"/>
</dbReference>
<dbReference type="EMBL" id="CP051677">
    <property type="protein sequence ID" value="QJD80066.1"/>
    <property type="molecule type" value="Genomic_DNA"/>
</dbReference>
<sequence>MFEQDFLGFINDNKLVDTTGRTLLAVSGGLDSTVMANLFSCVNLPFAIAHVNFGLRGTDSDEDARFVEQLAGQYGVPFHLTRFDTAQWAAEQGVSIQMAARDLRYQWFGSIRQQYSYSRVATAHHLNDVLETMLLNLTRGTGLAGLHGIAVRQEHAQVGTLIRPLLFAHRDQLVTYAQANGLTHREDRSNADDYYARNRIRHHVIPTLTGLNPGLWQTLPRTVERLRAAEQLMQLELTRSWRQLTQTEPDGTIRVPIRQLMELDEGVFRLTEWLRPFGFTPEQVRQIWATLEREPGGTFDSATYRIVRERQWLLLSLLKVTPLTGYKSDLQIIGSGAVISLGDCSVRVDVIERSAEFVPDAELSVAWLDADRLAEPLTLRIWQHGDRFRPLGLAGTKLVSDLLNDLKLEQRDRAQTLVLLSGHDIAWVVGRRIAHRFRVRPDTRRLVRLTQIQGSGPAERPPL</sequence>
<dbReference type="CDD" id="cd01992">
    <property type="entry name" value="TilS_N"/>
    <property type="match status" value="1"/>
</dbReference>
<evidence type="ECO:0000313" key="10">
    <source>
        <dbReference type="EMBL" id="QJD80066.1"/>
    </source>
</evidence>
<dbReference type="Proteomes" id="UP000501128">
    <property type="component" value="Chromosome"/>
</dbReference>
<feature type="binding site" evidence="8">
    <location>
        <begin position="27"/>
        <end position="32"/>
    </location>
    <ligand>
        <name>ATP</name>
        <dbReference type="ChEBI" id="CHEBI:30616"/>
    </ligand>
</feature>
<dbReference type="SMART" id="SM00977">
    <property type="entry name" value="TilS_C"/>
    <property type="match status" value="1"/>
</dbReference>
<evidence type="ECO:0000256" key="3">
    <source>
        <dbReference type="ARBA" id="ARBA00022598"/>
    </source>
</evidence>
<dbReference type="RefSeq" id="WP_169552025.1">
    <property type="nucleotide sequence ID" value="NZ_CP051677.1"/>
</dbReference>